<gene>
    <name evidence="2" type="ORF">ACFSJC_09295</name>
</gene>
<dbReference type="Pfam" id="PF08765">
    <property type="entry name" value="Mor"/>
    <property type="match status" value="1"/>
</dbReference>
<evidence type="ECO:0000313" key="3">
    <source>
        <dbReference type="Proteomes" id="UP001597337"/>
    </source>
</evidence>
<reference evidence="3" key="1">
    <citation type="journal article" date="2019" name="Int. J. Syst. Evol. Microbiol.">
        <title>The Global Catalogue of Microorganisms (GCM) 10K type strain sequencing project: providing services to taxonomists for standard genome sequencing and annotation.</title>
        <authorList>
            <consortium name="The Broad Institute Genomics Platform"/>
            <consortium name="The Broad Institute Genome Sequencing Center for Infectious Disease"/>
            <person name="Wu L."/>
            <person name="Ma J."/>
        </authorList>
    </citation>
    <scope>NUCLEOTIDE SEQUENCE [LARGE SCALE GENOMIC DNA]</scope>
    <source>
        <strain evidence="3">KACC 12597</strain>
    </source>
</reference>
<dbReference type="InterPro" id="IPR014875">
    <property type="entry name" value="Mor_transcription_activator"/>
</dbReference>
<evidence type="ECO:0000313" key="2">
    <source>
        <dbReference type="EMBL" id="MFD2112032.1"/>
    </source>
</evidence>
<feature type="domain" description="Mor transcription activator" evidence="1">
    <location>
        <begin position="12"/>
        <end position="95"/>
    </location>
</feature>
<evidence type="ECO:0000259" key="1">
    <source>
        <dbReference type="Pfam" id="PF08765"/>
    </source>
</evidence>
<dbReference type="EMBL" id="JBHUHX010000018">
    <property type="protein sequence ID" value="MFD2112032.1"/>
    <property type="molecule type" value="Genomic_DNA"/>
</dbReference>
<name>A0ABW4Y7A2_9GAMM</name>
<keyword evidence="3" id="KW-1185">Reference proteome</keyword>
<dbReference type="Proteomes" id="UP001597337">
    <property type="component" value="Unassembled WGS sequence"/>
</dbReference>
<organism evidence="2 3">
    <name type="scientific">Thiorhodococcus fuscus</name>
    <dbReference type="NCBI Taxonomy" id="527200"/>
    <lineage>
        <taxon>Bacteria</taxon>
        <taxon>Pseudomonadati</taxon>
        <taxon>Pseudomonadota</taxon>
        <taxon>Gammaproteobacteria</taxon>
        <taxon>Chromatiales</taxon>
        <taxon>Chromatiaceae</taxon>
        <taxon>Thiorhodococcus</taxon>
    </lineage>
</organism>
<dbReference type="RefSeq" id="WP_386025968.1">
    <property type="nucleotide sequence ID" value="NZ_JBHUHX010000018.1"/>
</dbReference>
<protein>
    <submittedName>
        <fullName evidence="2">Mor transcription activator family protein</fullName>
    </submittedName>
</protein>
<comment type="caution">
    <text evidence="2">The sequence shown here is derived from an EMBL/GenBank/DDBJ whole genome shotgun (WGS) entry which is preliminary data.</text>
</comment>
<dbReference type="Gene3D" id="1.10.10.60">
    <property type="entry name" value="Homeodomain-like"/>
    <property type="match status" value="1"/>
</dbReference>
<dbReference type="SUPFAM" id="SSF46689">
    <property type="entry name" value="Homeodomain-like"/>
    <property type="match status" value="1"/>
</dbReference>
<accession>A0ABW4Y7A2</accession>
<sequence>MTADTIDRAHELRTIITRVVRESTGMHERLALPIAQAVTVELQRRYGGQPLDVPAPSKDDRNQAIIDAWNLGTPVKDLGSKFGASRSTIYRVIGRRAG</sequence>
<dbReference type="InterPro" id="IPR009057">
    <property type="entry name" value="Homeodomain-like_sf"/>
</dbReference>
<proteinExistence type="predicted"/>